<dbReference type="Gene3D" id="3.40.1190.20">
    <property type="match status" value="1"/>
</dbReference>
<organism evidence="4 5">
    <name type="scientific">Sphingomonas endophytica</name>
    <dbReference type="NCBI Taxonomy" id="869719"/>
    <lineage>
        <taxon>Bacteria</taxon>
        <taxon>Pseudomonadati</taxon>
        <taxon>Pseudomonadota</taxon>
        <taxon>Alphaproteobacteria</taxon>
        <taxon>Sphingomonadales</taxon>
        <taxon>Sphingomonadaceae</taxon>
        <taxon>Sphingomonas</taxon>
    </lineage>
</organism>
<evidence type="ECO:0000313" key="4">
    <source>
        <dbReference type="EMBL" id="KTT76819.1"/>
    </source>
</evidence>
<dbReference type="RefSeq" id="WP_058754097.1">
    <property type="nucleotide sequence ID" value="NZ_LDTB01000001.1"/>
</dbReference>
<dbReference type="InterPro" id="IPR011611">
    <property type="entry name" value="PfkB_dom"/>
</dbReference>
<gene>
    <name evidence="4" type="ORF">NS334_00190</name>
</gene>
<reference evidence="4 5" key="1">
    <citation type="journal article" date="2016" name="Front. Microbiol.">
        <title>Genomic Resource of Rice Seed Associated Bacteria.</title>
        <authorList>
            <person name="Midha S."/>
            <person name="Bansal K."/>
            <person name="Sharma S."/>
            <person name="Kumar N."/>
            <person name="Patil P.P."/>
            <person name="Chaudhry V."/>
            <person name="Patil P.B."/>
        </authorList>
    </citation>
    <scope>NUCLEOTIDE SEQUENCE [LARGE SCALE GENOMIC DNA]</scope>
    <source>
        <strain evidence="4 5">NS334</strain>
    </source>
</reference>
<evidence type="ECO:0000259" key="3">
    <source>
        <dbReference type="Pfam" id="PF00294"/>
    </source>
</evidence>
<feature type="domain" description="Carbohydrate kinase PfkB" evidence="3">
    <location>
        <begin position="1"/>
        <end position="291"/>
    </location>
</feature>
<dbReference type="GO" id="GO:0016301">
    <property type="term" value="F:kinase activity"/>
    <property type="evidence" value="ECO:0007669"/>
    <property type="project" value="UniProtKB-KW"/>
</dbReference>
<evidence type="ECO:0000256" key="1">
    <source>
        <dbReference type="ARBA" id="ARBA00022679"/>
    </source>
</evidence>
<accession>A0A147IAH3</accession>
<proteinExistence type="predicted"/>
<dbReference type="GO" id="GO:0005829">
    <property type="term" value="C:cytosol"/>
    <property type="evidence" value="ECO:0007669"/>
    <property type="project" value="TreeGrafter"/>
</dbReference>
<dbReference type="PANTHER" id="PTHR10584:SF166">
    <property type="entry name" value="RIBOKINASE"/>
    <property type="match status" value="1"/>
</dbReference>
<dbReference type="PANTHER" id="PTHR10584">
    <property type="entry name" value="SUGAR KINASE"/>
    <property type="match status" value="1"/>
</dbReference>
<keyword evidence="1" id="KW-0808">Transferase</keyword>
<sequence>MTDLLCIGLTTLDILGRPIEHIPDAEGTTLIEEIEVVPAGTAGGAAMVAARLGVSVALASAIGDDRKGRIIRAELAAAGVDDRLLKTLPGVPSSATILPIDRAGRRPNFHALGASMMMTIDEELHAAAAAARVVHWGGIGAPGLDGGPGAALLAAARAAGAITTCDLIVTSPAVVDELKRVLPHVTWFLPSAAEALTLTGASTVEAAAEVFLGWGARHCLVKDGANGVVMVLEPGSARRFPAFDVVPVDTTSCGDGFCAGFVAGLMRGLTVKAAVRLGAATGALVAGGLGTLGKVQSYAATLAASETMAERAA</sequence>
<keyword evidence="2 4" id="KW-0418">Kinase</keyword>
<dbReference type="AlphaFoldDB" id="A0A147IAH3"/>
<dbReference type="Proteomes" id="UP000074310">
    <property type="component" value="Unassembled WGS sequence"/>
</dbReference>
<name>A0A147IAH3_9SPHN</name>
<dbReference type="OrthoDB" id="9775849at2"/>
<dbReference type="EMBL" id="LDTB01000001">
    <property type="protein sequence ID" value="KTT76819.1"/>
    <property type="molecule type" value="Genomic_DNA"/>
</dbReference>
<evidence type="ECO:0000256" key="2">
    <source>
        <dbReference type="ARBA" id="ARBA00022777"/>
    </source>
</evidence>
<keyword evidence="5" id="KW-1185">Reference proteome</keyword>
<dbReference type="PATRIC" id="fig|869719.3.peg.40"/>
<dbReference type="SUPFAM" id="SSF53613">
    <property type="entry name" value="Ribokinase-like"/>
    <property type="match status" value="1"/>
</dbReference>
<dbReference type="Pfam" id="PF00294">
    <property type="entry name" value="PfkB"/>
    <property type="match status" value="1"/>
</dbReference>
<evidence type="ECO:0000313" key="5">
    <source>
        <dbReference type="Proteomes" id="UP000074310"/>
    </source>
</evidence>
<dbReference type="InterPro" id="IPR029056">
    <property type="entry name" value="Ribokinase-like"/>
</dbReference>
<protein>
    <submittedName>
        <fullName evidence="4">Carbohydrate kinase</fullName>
    </submittedName>
</protein>
<comment type="caution">
    <text evidence="4">The sequence shown here is derived from an EMBL/GenBank/DDBJ whole genome shotgun (WGS) entry which is preliminary data.</text>
</comment>